<evidence type="ECO:0000313" key="2">
    <source>
        <dbReference type="EMBL" id="GGJ86041.1"/>
    </source>
</evidence>
<feature type="compositionally biased region" description="Basic and acidic residues" evidence="1">
    <location>
        <begin position="1"/>
        <end position="10"/>
    </location>
</feature>
<accession>A0A8J3B3T6</accession>
<keyword evidence="3" id="KW-1185">Reference proteome</keyword>
<evidence type="ECO:0000256" key="1">
    <source>
        <dbReference type="SAM" id="MobiDB-lite"/>
    </source>
</evidence>
<proteinExistence type="predicted"/>
<reference evidence="2" key="1">
    <citation type="journal article" date="2014" name="Int. J. Syst. Evol. Microbiol.">
        <title>Complete genome sequence of Corynebacterium casei LMG S-19264T (=DSM 44701T), isolated from a smear-ripened cheese.</title>
        <authorList>
            <consortium name="US DOE Joint Genome Institute (JGI-PGF)"/>
            <person name="Walter F."/>
            <person name="Albersmeier A."/>
            <person name="Kalinowski J."/>
            <person name="Ruckert C."/>
        </authorList>
    </citation>
    <scope>NUCLEOTIDE SEQUENCE</scope>
    <source>
        <strain evidence="2">JCM 3090</strain>
    </source>
</reference>
<name>A0A8J3B3T6_9ACTN</name>
<dbReference type="RefSeq" id="WP_306341594.1">
    <property type="nucleotide sequence ID" value="NZ_BMQB01000002.1"/>
</dbReference>
<dbReference type="Proteomes" id="UP000649739">
    <property type="component" value="Unassembled WGS sequence"/>
</dbReference>
<dbReference type="EMBL" id="BMQB01000002">
    <property type="protein sequence ID" value="GGJ86041.1"/>
    <property type="molecule type" value="Genomic_DNA"/>
</dbReference>
<sequence>MSAHGDEATRPAEPQPDAAAERASGVSRLVSGLLGVFGGRAATRTARTALTDLMDTIGHRGLAAAEIAPGLGAAIDQHAAAVRDSLAGDTVPLTASALAGYARGLRESAAGHGWRVPEGPVDWTRADWVCTRLLAVCALHTALA</sequence>
<protein>
    <submittedName>
        <fullName evidence="2">Uncharacterized protein</fullName>
    </submittedName>
</protein>
<feature type="region of interest" description="Disordered" evidence="1">
    <location>
        <begin position="1"/>
        <end position="24"/>
    </location>
</feature>
<dbReference type="InterPro" id="IPR045647">
    <property type="entry name" value="DUF6401"/>
</dbReference>
<reference evidence="2" key="2">
    <citation type="submission" date="2020-09" db="EMBL/GenBank/DDBJ databases">
        <authorList>
            <person name="Sun Q."/>
            <person name="Ohkuma M."/>
        </authorList>
    </citation>
    <scope>NUCLEOTIDE SEQUENCE</scope>
    <source>
        <strain evidence="2">JCM 3090</strain>
    </source>
</reference>
<comment type="caution">
    <text evidence="2">The sequence shown here is derived from an EMBL/GenBank/DDBJ whole genome shotgun (WGS) entry which is preliminary data.</text>
</comment>
<dbReference type="AlphaFoldDB" id="A0A8J3B3T6"/>
<dbReference type="Pfam" id="PF19939">
    <property type="entry name" value="DUF6401"/>
    <property type="match status" value="1"/>
</dbReference>
<evidence type="ECO:0000313" key="3">
    <source>
        <dbReference type="Proteomes" id="UP000649739"/>
    </source>
</evidence>
<organism evidence="2 3">
    <name type="scientific">Pilimelia anulata</name>
    <dbReference type="NCBI Taxonomy" id="53371"/>
    <lineage>
        <taxon>Bacteria</taxon>
        <taxon>Bacillati</taxon>
        <taxon>Actinomycetota</taxon>
        <taxon>Actinomycetes</taxon>
        <taxon>Micromonosporales</taxon>
        <taxon>Micromonosporaceae</taxon>
        <taxon>Pilimelia</taxon>
    </lineage>
</organism>
<gene>
    <name evidence="2" type="ORF">GCM10010123_14550</name>
</gene>